<comment type="caution">
    <text evidence="4">The sequence shown here is derived from an EMBL/GenBank/DDBJ whole genome shotgun (WGS) entry which is preliminary data.</text>
</comment>
<keyword evidence="2" id="KW-0812">Transmembrane</keyword>
<feature type="domain" description="Aminotransferase-like plant mobile" evidence="3">
    <location>
        <begin position="1"/>
        <end position="83"/>
    </location>
</feature>
<evidence type="ECO:0000256" key="2">
    <source>
        <dbReference type="SAM" id="Phobius"/>
    </source>
</evidence>
<reference evidence="4 5" key="1">
    <citation type="submission" date="2019-01" db="EMBL/GenBank/DDBJ databases">
        <title>Sequencing of cultivated peanut Arachis hypogaea provides insights into genome evolution and oil improvement.</title>
        <authorList>
            <person name="Chen X."/>
        </authorList>
    </citation>
    <scope>NUCLEOTIDE SEQUENCE [LARGE SCALE GENOMIC DNA]</scope>
    <source>
        <strain evidence="5">cv. Fuhuasheng</strain>
        <tissue evidence="4">Leaves</tissue>
    </source>
</reference>
<evidence type="ECO:0000313" key="5">
    <source>
        <dbReference type="Proteomes" id="UP000289738"/>
    </source>
</evidence>
<evidence type="ECO:0000256" key="1">
    <source>
        <dbReference type="SAM" id="MobiDB-lite"/>
    </source>
</evidence>
<feature type="region of interest" description="Disordered" evidence="1">
    <location>
        <begin position="223"/>
        <end position="261"/>
    </location>
</feature>
<protein>
    <recommendedName>
        <fullName evidence="3">Aminotransferase-like plant mobile domain-containing protein</fullName>
    </recommendedName>
</protein>
<dbReference type="PANTHER" id="PTHR46033:SF8">
    <property type="entry name" value="PROTEIN MAINTENANCE OF MERISTEMS-LIKE"/>
    <property type="match status" value="1"/>
</dbReference>
<keyword evidence="2" id="KW-0472">Membrane</keyword>
<dbReference type="InterPro" id="IPR044824">
    <property type="entry name" value="MAIN-like"/>
</dbReference>
<feature type="compositionally biased region" description="Acidic residues" evidence="1">
    <location>
        <begin position="223"/>
        <end position="232"/>
    </location>
</feature>
<keyword evidence="2" id="KW-1133">Transmembrane helix</keyword>
<organism evidence="4 5">
    <name type="scientific">Arachis hypogaea</name>
    <name type="common">Peanut</name>
    <dbReference type="NCBI Taxonomy" id="3818"/>
    <lineage>
        <taxon>Eukaryota</taxon>
        <taxon>Viridiplantae</taxon>
        <taxon>Streptophyta</taxon>
        <taxon>Embryophyta</taxon>
        <taxon>Tracheophyta</taxon>
        <taxon>Spermatophyta</taxon>
        <taxon>Magnoliopsida</taxon>
        <taxon>eudicotyledons</taxon>
        <taxon>Gunneridae</taxon>
        <taxon>Pentapetalae</taxon>
        <taxon>rosids</taxon>
        <taxon>fabids</taxon>
        <taxon>Fabales</taxon>
        <taxon>Fabaceae</taxon>
        <taxon>Papilionoideae</taxon>
        <taxon>50 kb inversion clade</taxon>
        <taxon>dalbergioids sensu lato</taxon>
        <taxon>Dalbergieae</taxon>
        <taxon>Pterocarpus clade</taxon>
        <taxon>Arachis</taxon>
    </lineage>
</organism>
<proteinExistence type="predicted"/>
<accession>A0A445A4H4</accession>
<dbReference type="PANTHER" id="PTHR46033">
    <property type="entry name" value="PROTEIN MAIN-LIKE 2"/>
    <property type="match status" value="1"/>
</dbReference>
<dbReference type="InterPro" id="IPR019557">
    <property type="entry name" value="AminoTfrase-like_pln_mobile"/>
</dbReference>
<evidence type="ECO:0000313" key="4">
    <source>
        <dbReference type="EMBL" id="RYR21319.1"/>
    </source>
</evidence>
<dbReference type="Proteomes" id="UP000289738">
    <property type="component" value="Chromosome B03"/>
</dbReference>
<dbReference type="EMBL" id="SDMP01000013">
    <property type="protein sequence ID" value="RYR21319.1"/>
    <property type="molecule type" value="Genomic_DNA"/>
</dbReference>
<dbReference type="GO" id="GO:0010073">
    <property type="term" value="P:meristem maintenance"/>
    <property type="evidence" value="ECO:0007669"/>
    <property type="project" value="InterPro"/>
</dbReference>
<name>A0A445A4H4_ARAHY</name>
<gene>
    <name evidence="4" type="ORF">Ahy_B03g066610</name>
</gene>
<feature type="compositionally biased region" description="Pro residues" evidence="1">
    <location>
        <begin position="241"/>
        <end position="261"/>
    </location>
</feature>
<keyword evidence="5" id="KW-1185">Reference proteome</keyword>
<evidence type="ECO:0000259" key="3">
    <source>
        <dbReference type="Pfam" id="PF10536"/>
    </source>
</evidence>
<sequence>MLLIGTILFGDKSGASVHWKFLPLLRDFGSIGQYSWGSACLAHLYRTLCRASRYDCKEIDGPLTLLLSWAWIRLPYLAPLLRKLRNFLLANSVSVNLIIVVIVLVIVILKWIFVWVAYAVDRVDLDIISPDIYMHSVVWSATVPLVTVRLCSGSSSSEWNLDKAHGEVLTGPKNLNWVTATTHSFWVMQWTNRFNHHPLDTYKYWYQTKFGDRLNLSNLVVQENDEGNQDMDVDNREQEPQSPPPPPPPPPPNPLPQEQPM</sequence>
<feature type="transmembrane region" description="Helical" evidence="2">
    <location>
        <begin position="93"/>
        <end position="120"/>
    </location>
</feature>
<dbReference type="AlphaFoldDB" id="A0A445A4H4"/>
<dbReference type="Pfam" id="PF10536">
    <property type="entry name" value="PMD"/>
    <property type="match status" value="1"/>
</dbReference>